<evidence type="ECO:0000313" key="2">
    <source>
        <dbReference type="EMBL" id="PWU88288.1"/>
    </source>
</evidence>
<name>A0A2V2UZR7_TRYCR</name>
<dbReference type="EMBL" id="PRFA01000076">
    <property type="protein sequence ID" value="PWU88288.1"/>
    <property type="molecule type" value="Genomic_DNA"/>
</dbReference>
<dbReference type="VEuPathDB" id="TriTrypDB:TcG_08453"/>
<dbReference type="VEuPathDB" id="TriTrypDB:TcBrA4_0093730"/>
<dbReference type="VEuPathDB" id="TriTrypDB:C4B63_242g1"/>
<evidence type="ECO:0000313" key="1">
    <source>
        <dbReference type="EMBL" id="PWU84236.1"/>
    </source>
</evidence>
<dbReference type="AlphaFoldDB" id="A0A2V2UZR7"/>
<organism evidence="2 3">
    <name type="scientific">Trypanosoma cruzi</name>
    <dbReference type="NCBI Taxonomy" id="5693"/>
    <lineage>
        <taxon>Eukaryota</taxon>
        <taxon>Discoba</taxon>
        <taxon>Euglenozoa</taxon>
        <taxon>Kinetoplastea</taxon>
        <taxon>Metakinetoplastina</taxon>
        <taxon>Trypanosomatida</taxon>
        <taxon>Trypanosomatidae</taxon>
        <taxon>Trypanosoma</taxon>
        <taxon>Schizotrypanum</taxon>
    </lineage>
</organism>
<dbReference type="VEuPathDB" id="TriTrypDB:C4B63_76g130"/>
<dbReference type="VEuPathDB" id="TriTrypDB:TcCL_NonESM00541"/>
<evidence type="ECO:0000313" key="3">
    <source>
        <dbReference type="Proteomes" id="UP000246121"/>
    </source>
</evidence>
<accession>A0A2V2UZR7</accession>
<dbReference type="VEuPathDB" id="TriTrypDB:C3747_22g53"/>
<dbReference type="VEuPathDB" id="TriTrypDB:TcCLB.510523.29"/>
<dbReference type="EMBL" id="PRFA01000242">
    <property type="protein sequence ID" value="PWU84236.1"/>
    <property type="molecule type" value="Genomic_DNA"/>
</dbReference>
<gene>
    <name evidence="1" type="ORF">C4B63_242g1</name>
    <name evidence="2" type="ORF">C4B63_76g130</name>
</gene>
<dbReference type="VEuPathDB" id="TriTrypDB:BCY84_17402"/>
<protein>
    <submittedName>
        <fullName evidence="2">Uncharacterized protein</fullName>
    </submittedName>
</protein>
<reference evidence="2 3" key="1">
    <citation type="journal article" date="2018" name="Microb. Genom.">
        <title>Expanding an expanded genome: long-read sequencing of Trypanosoma cruzi.</title>
        <authorList>
            <person name="Berna L."/>
            <person name="Rodriguez M."/>
            <person name="Chiribao M.L."/>
            <person name="Parodi-Talice A."/>
            <person name="Pita S."/>
            <person name="Rijo G."/>
            <person name="Alvarez-Valin F."/>
            <person name="Robello C."/>
        </authorList>
    </citation>
    <scope>NUCLEOTIDE SEQUENCE [LARGE SCALE GENOMIC DNA]</scope>
    <source>
        <strain evidence="2 3">Dm28c</strain>
    </source>
</reference>
<dbReference type="VEuPathDB" id="TriTrypDB:TcCLB.511817.70"/>
<sequence length="182" mass="19680">MKKEQVMQQEESDSALARRLHEEINGPGNVQPGAGSIPNQASGVKLIECPACTFINTITEFVPGRSYTCEQCFTPLSVPASNETIDAPDSNQRMVMCNACQYMNRIPLGNFDAIVCGACCHKLKGKTPVSETQHPQLPPASTRPLQVRCGECSSINALQVGMEVSTVRFECGSCQTVNEVSL</sequence>
<proteinExistence type="predicted"/>
<dbReference type="Proteomes" id="UP000246121">
    <property type="component" value="Unassembled WGS sequence"/>
</dbReference>
<comment type="caution">
    <text evidence="2">The sequence shown here is derived from an EMBL/GenBank/DDBJ whole genome shotgun (WGS) entry which is preliminary data.</text>
</comment>